<dbReference type="EC" id="4.2.1.1" evidence="2"/>
<feature type="binding site" evidence="6">
    <location>
        <position position="99"/>
    </location>
    <ligand>
        <name>Zn(2+)</name>
        <dbReference type="ChEBI" id="CHEBI:29105"/>
    </ligand>
</feature>
<dbReference type="RefSeq" id="WP_093212372.1">
    <property type="nucleotide sequence ID" value="NZ_FNFL01000001.1"/>
</dbReference>
<evidence type="ECO:0000256" key="3">
    <source>
        <dbReference type="ARBA" id="ARBA00022723"/>
    </source>
</evidence>
<dbReference type="SMART" id="SM00947">
    <property type="entry name" value="Pro_CA"/>
    <property type="match status" value="1"/>
</dbReference>
<dbReference type="AlphaFoldDB" id="A0A1G8WYR2"/>
<sequence>MKLLEEILSYNEKFVENKQYEQYQTDKFPNKRLVIISCMDTRLVELLPKSMNVGNGDAKVIKTAGAIVADPFGSIMRSILVAVYELKADEVLVVGHHDCGMSSLNSESMLAKVKERGIAQETLDTLQYSGVDFNKFLQGFDNVEDSVNHSVTTIKQHPLLPGDVPVHGLVISPDTGKLDIVVDGYQS</sequence>
<dbReference type="PANTHER" id="PTHR43175:SF3">
    <property type="entry name" value="CARBON DISULFIDE HYDROLASE"/>
    <property type="match status" value="1"/>
</dbReference>
<evidence type="ECO:0000256" key="6">
    <source>
        <dbReference type="PIRSR" id="PIRSR601765-1"/>
    </source>
</evidence>
<comment type="similarity">
    <text evidence="1">Belongs to the beta-class carbonic anhydrase family.</text>
</comment>
<organism evidence="7 8">
    <name type="scientific">Sediminibacillus albus</name>
    <dbReference type="NCBI Taxonomy" id="407036"/>
    <lineage>
        <taxon>Bacteria</taxon>
        <taxon>Bacillati</taxon>
        <taxon>Bacillota</taxon>
        <taxon>Bacilli</taxon>
        <taxon>Bacillales</taxon>
        <taxon>Bacillaceae</taxon>
        <taxon>Sediminibacillus</taxon>
    </lineage>
</organism>
<reference evidence="7 8" key="1">
    <citation type="submission" date="2016-10" db="EMBL/GenBank/DDBJ databases">
        <authorList>
            <person name="de Groot N.N."/>
        </authorList>
    </citation>
    <scope>NUCLEOTIDE SEQUENCE [LARGE SCALE GENOMIC DNA]</scope>
    <source>
        <strain evidence="7 8">CGMCC 1.6502</strain>
    </source>
</reference>
<dbReference type="GO" id="GO:0004089">
    <property type="term" value="F:carbonate dehydratase activity"/>
    <property type="evidence" value="ECO:0007669"/>
    <property type="project" value="UniProtKB-EC"/>
</dbReference>
<dbReference type="OrthoDB" id="9792260at2"/>
<accession>A0A1G8WYR2</accession>
<comment type="cofactor">
    <cofactor evidence="6">
        <name>Zn(2+)</name>
        <dbReference type="ChEBI" id="CHEBI:29105"/>
    </cofactor>
    <text evidence="6">Binds 1 zinc ion per subunit.</text>
</comment>
<gene>
    <name evidence="7" type="ORF">SAMN05216243_1062</name>
</gene>
<dbReference type="CDD" id="cd03379">
    <property type="entry name" value="beta_CA_cladeD"/>
    <property type="match status" value="1"/>
</dbReference>
<evidence type="ECO:0000256" key="1">
    <source>
        <dbReference type="ARBA" id="ARBA00006217"/>
    </source>
</evidence>
<dbReference type="PANTHER" id="PTHR43175">
    <property type="entry name" value="CARBONIC ANHYDRASE"/>
    <property type="match status" value="1"/>
</dbReference>
<dbReference type="InterPro" id="IPR036874">
    <property type="entry name" value="Carbonic_anhydrase_sf"/>
</dbReference>
<evidence type="ECO:0000313" key="7">
    <source>
        <dbReference type="EMBL" id="SDJ83344.1"/>
    </source>
</evidence>
<evidence type="ECO:0000256" key="2">
    <source>
        <dbReference type="ARBA" id="ARBA00012925"/>
    </source>
</evidence>
<proteinExistence type="inferred from homology"/>
<evidence type="ECO:0000256" key="4">
    <source>
        <dbReference type="ARBA" id="ARBA00022833"/>
    </source>
</evidence>
<dbReference type="InterPro" id="IPR001765">
    <property type="entry name" value="Carbonic_anhydrase"/>
</dbReference>
<keyword evidence="3 6" id="KW-0479">Metal-binding</keyword>
<evidence type="ECO:0000313" key="8">
    <source>
        <dbReference type="Proteomes" id="UP000198694"/>
    </source>
</evidence>
<keyword evidence="4 6" id="KW-0862">Zinc</keyword>
<name>A0A1G8WYR2_9BACI</name>
<dbReference type="Pfam" id="PF00484">
    <property type="entry name" value="Pro_CA"/>
    <property type="match status" value="1"/>
</dbReference>
<dbReference type="Proteomes" id="UP000198694">
    <property type="component" value="Unassembled WGS sequence"/>
</dbReference>
<keyword evidence="8" id="KW-1185">Reference proteome</keyword>
<dbReference type="STRING" id="407036.SAMN05216243_1062"/>
<dbReference type="Gene3D" id="3.40.1050.10">
    <property type="entry name" value="Carbonic anhydrase"/>
    <property type="match status" value="1"/>
</dbReference>
<feature type="binding site" evidence="6">
    <location>
        <position position="38"/>
    </location>
    <ligand>
        <name>Zn(2+)</name>
        <dbReference type="ChEBI" id="CHEBI:29105"/>
    </ligand>
</feature>
<comment type="catalytic activity">
    <reaction evidence="5">
        <text>hydrogencarbonate + H(+) = CO2 + H2O</text>
        <dbReference type="Rhea" id="RHEA:10748"/>
        <dbReference type="ChEBI" id="CHEBI:15377"/>
        <dbReference type="ChEBI" id="CHEBI:15378"/>
        <dbReference type="ChEBI" id="CHEBI:16526"/>
        <dbReference type="ChEBI" id="CHEBI:17544"/>
        <dbReference type="EC" id="4.2.1.1"/>
    </reaction>
</comment>
<feature type="binding site" evidence="6">
    <location>
        <position position="40"/>
    </location>
    <ligand>
        <name>Zn(2+)</name>
        <dbReference type="ChEBI" id="CHEBI:29105"/>
    </ligand>
</feature>
<protein>
    <recommendedName>
        <fullName evidence="2">carbonic anhydrase</fullName>
        <ecNumber evidence="2">4.2.1.1</ecNumber>
    </recommendedName>
</protein>
<feature type="binding site" evidence="6">
    <location>
        <position position="96"/>
    </location>
    <ligand>
        <name>Zn(2+)</name>
        <dbReference type="ChEBI" id="CHEBI:29105"/>
    </ligand>
</feature>
<dbReference type="EMBL" id="FNFL01000001">
    <property type="protein sequence ID" value="SDJ83344.1"/>
    <property type="molecule type" value="Genomic_DNA"/>
</dbReference>
<evidence type="ECO:0000256" key="5">
    <source>
        <dbReference type="ARBA" id="ARBA00048348"/>
    </source>
</evidence>
<dbReference type="GO" id="GO:0008270">
    <property type="term" value="F:zinc ion binding"/>
    <property type="evidence" value="ECO:0007669"/>
    <property type="project" value="InterPro"/>
</dbReference>
<dbReference type="SUPFAM" id="SSF53056">
    <property type="entry name" value="beta-carbonic anhydrase, cab"/>
    <property type="match status" value="1"/>
</dbReference>